<dbReference type="GO" id="GO:0031418">
    <property type="term" value="F:L-ascorbic acid binding"/>
    <property type="evidence" value="ECO:0007669"/>
    <property type="project" value="UniProtKB-KW"/>
</dbReference>
<keyword evidence="4" id="KW-0223">Dioxygenase</keyword>
<keyword evidence="10" id="KW-1185">Reference proteome</keyword>
<evidence type="ECO:0000256" key="5">
    <source>
        <dbReference type="ARBA" id="ARBA00023002"/>
    </source>
</evidence>
<dbReference type="Pfam" id="PF13640">
    <property type="entry name" value="2OG-FeII_Oxy_3"/>
    <property type="match status" value="1"/>
</dbReference>
<organism evidence="9 10">
    <name type="scientific">Effrenium voratum</name>
    <dbReference type="NCBI Taxonomy" id="2562239"/>
    <lineage>
        <taxon>Eukaryota</taxon>
        <taxon>Sar</taxon>
        <taxon>Alveolata</taxon>
        <taxon>Dinophyceae</taxon>
        <taxon>Suessiales</taxon>
        <taxon>Symbiodiniaceae</taxon>
        <taxon>Effrenium</taxon>
    </lineage>
</organism>
<dbReference type="AlphaFoldDB" id="A0AA36N1D8"/>
<evidence type="ECO:0000256" key="1">
    <source>
        <dbReference type="ARBA" id="ARBA00001961"/>
    </source>
</evidence>
<evidence type="ECO:0000259" key="8">
    <source>
        <dbReference type="PROSITE" id="PS51471"/>
    </source>
</evidence>
<feature type="domain" description="Fe2OG dioxygenase" evidence="8">
    <location>
        <begin position="266"/>
        <end position="363"/>
    </location>
</feature>
<dbReference type="InterPro" id="IPR051559">
    <property type="entry name" value="HIF_prolyl_hydroxylases"/>
</dbReference>
<dbReference type="InterPro" id="IPR006620">
    <property type="entry name" value="Pro_4_hyd_alph"/>
</dbReference>
<comment type="cofactor">
    <cofactor evidence="1">
        <name>L-ascorbate</name>
        <dbReference type="ChEBI" id="CHEBI:38290"/>
    </cofactor>
</comment>
<dbReference type="SMART" id="SM00702">
    <property type="entry name" value="P4Hc"/>
    <property type="match status" value="1"/>
</dbReference>
<dbReference type="PROSITE" id="PS51471">
    <property type="entry name" value="FE2OG_OXY"/>
    <property type="match status" value="1"/>
</dbReference>
<evidence type="ECO:0000313" key="9">
    <source>
        <dbReference type="EMBL" id="CAJ1394775.1"/>
    </source>
</evidence>
<dbReference type="Proteomes" id="UP001178507">
    <property type="component" value="Unassembled WGS sequence"/>
</dbReference>
<evidence type="ECO:0000256" key="3">
    <source>
        <dbReference type="ARBA" id="ARBA00022896"/>
    </source>
</evidence>
<protein>
    <recommendedName>
        <fullName evidence="8">Fe2OG dioxygenase domain-containing protein</fullName>
    </recommendedName>
</protein>
<evidence type="ECO:0000256" key="7">
    <source>
        <dbReference type="SAM" id="MobiDB-lite"/>
    </source>
</evidence>
<keyword evidence="6" id="KW-0408">Iron</keyword>
<feature type="region of interest" description="Disordered" evidence="7">
    <location>
        <begin position="1"/>
        <end position="28"/>
    </location>
</feature>
<dbReference type="EMBL" id="CAUJNA010002946">
    <property type="protein sequence ID" value="CAJ1394775.1"/>
    <property type="molecule type" value="Genomic_DNA"/>
</dbReference>
<evidence type="ECO:0000256" key="2">
    <source>
        <dbReference type="ARBA" id="ARBA00022723"/>
    </source>
</evidence>
<keyword evidence="3" id="KW-0847">Vitamin C</keyword>
<evidence type="ECO:0000313" key="10">
    <source>
        <dbReference type="Proteomes" id="UP001178507"/>
    </source>
</evidence>
<evidence type="ECO:0000256" key="6">
    <source>
        <dbReference type="ARBA" id="ARBA00023004"/>
    </source>
</evidence>
<dbReference type="InterPro" id="IPR005123">
    <property type="entry name" value="Oxoglu/Fe-dep_dioxygenase_dom"/>
</dbReference>
<gene>
    <name evidence="9" type="ORF">EVOR1521_LOCUS19360</name>
</gene>
<evidence type="ECO:0000256" key="4">
    <source>
        <dbReference type="ARBA" id="ARBA00022964"/>
    </source>
</evidence>
<accession>A0AA36N1D8</accession>
<dbReference type="GO" id="GO:0071456">
    <property type="term" value="P:cellular response to hypoxia"/>
    <property type="evidence" value="ECO:0007669"/>
    <property type="project" value="TreeGrafter"/>
</dbReference>
<keyword evidence="5" id="KW-0560">Oxidoreductase</keyword>
<dbReference type="PANTHER" id="PTHR12907">
    <property type="entry name" value="EGL NINE HOMOLOG-RELATED"/>
    <property type="match status" value="1"/>
</dbReference>
<dbReference type="Gene3D" id="2.60.120.620">
    <property type="entry name" value="q2cbj1_9rhob like domain"/>
    <property type="match status" value="1"/>
</dbReference>
<comment type="caution">
    <text evidence="9">The sequence shown here is derived from an EMBL/GenBank/DDBJ whole genome shotgun (WGS) entry which is preliminary data.</text>
</comment>
<sequence length="459" mass="50314">MASAARFRDEEDSPREPHLAGGRPRLEPSRRCQAFEGLAPDGRRRCHAGCLAPTAAGGGLGVSGDRVSQSLGGKSQRLRCDERASPLAVALCGEGGSGDARANAPNGGSSSASARRETAWGGAAAEGFLQVVSALLDWQGYAVCDNFASGADVRLLAEELASYDRDFETAKIWVGKQATGAQLTVPTVRSDRIFWVCGEHRTHQREMLWDSAGKQPSSGLAPCRPEVVMDKSTHGFPRLTTTMNCVDDFILKGLSSRVSRLAGLAERSDAMVSIYENGSRFQKHVDNPNQDGRVLTSIVYLNTGDPWKAEDDGGQLRMFLDGEPPIDLMPDTGRMVLFWADRIPHEVLPSKRRRMALTYWMWFDRQEREAKVRQLGDAETQLQTKEERLAQEFIAFMLSETSKCEDIAQRAQALPKKSLDVVATVVGASNAKDEALEGIQRLSQEDLERLRNSMGKMGL</sequence>
<reference evidence="9" key="1">
    <citation type="submission" date="2023-08" db="EMBL/GenBank/DDBJ databases">
        <authorList>
            <person name="Chen Y."/>
            <person name="Shah S."/>
            <person name="Dougan E. K."/>
            <person name="Thang M."/>
            <person name="Chan C."/>
        </authorList>
    </citation>
    <scope>NUCLEOTIDE SEQUENCE</scope>
</reference>
<keyword evidence="2" id="KW-0479">Metal-binding</keyword>
<dbReference type="PANTHER" id="PTHR12907:SF26">
    <property type="entry name" value="HIF PROLYL HYDROXYLASE, ISOFORM C"/>
    <property type="match status" value="1"/>
</dbReference>
<dbReference type="InterPro" id="IPR044862">
    <property type="entry name" value="Pro_4_hyd_alph_FE2OG_OXY"/>
</dbReference>
<name>A0AA36N1D8_9DINO</name>
<dbReference type="GO" id="GO:0031543">
    <property type="term" value="F:peptidyl-proline dioxygenase activity"/>
    <property type="evidence" value="ECO:0007669"/>
    <property type="project" value="TreeGrafter"/>
</dbReference>
<dbReference type="GO" id="GO:0008198">
    <property type="term" value="F:ferrous iron binding"/>
    <property type="evidence" value="ECO:0007669"/>
    <property type="project" value="TreeGrafter"/>
</dbReference>
<proteinExistence type="predicted"/>